<feature type="region of interest" description="Disordered" evidence="1">
    <location>
        <begin position="265"/>
        <end position="318"/>
    </location>
</feature>
<protein>
    <submittedName>
        <fullName evidence="2">Uncharacterized protein</fullName>
    </submittedName>
</protein>
<name>A0A150GNL4_GONPE</name>
<dbReference type="InterPro" id="IPR016024">
    <property type="entry name" value="ARM-type_fold"/>
</dbReference>
<feature type="region of interest" description="Disordered" evidence="1">
    <location>
        <begin position="1127"/>
        <end position="1198"/>
    </location>
</feature>
<evidence type="ECO:0000256" key="1">
    <source>
        <dbReference type="SAM" id="MobiDB-lite"/>
    </source>
</evidence>
<dbReference type="OrthoDB" id="535174at2759"/>
<reference evidence="3" key="1">
    <citation type="journal article" date="2016" name="Nat. Commun.">
        <title>The Gonium pectorale genome demonstrates co-option of cell cycle regulation during the evolution of multicellularity.</title>
        <authorList>
            <person name="Hanschen E.R."/>
            <person name="Marriage T.N."/>
            <person name="Ferris P.J."/>
            <person name="Hamaji T."/>
            <person name="Toyoda A."/>
            <person name="Fujiyama A."/>
            <person name="Neme R."/>
            <person name="Noguchi H."/>
            <person name="Minakuchi Y."/>
            <person name="Suzuki M."/>
            <person name="Kawai-Toyooka H."/>
            <person name="Smith D.R."/>
            <person name="Sparks H."/>
            <person name="Anderson J."/>
            <person name="Bakaric R."/>
            <person name="Luria V."/>
            <person name="Karger A."/>
            <person name="Kirschner M.W."/>
            <person name="Durand P.M."/>
            <person name="Michod R.E."/>
            <person name="Nozaki H."/>
            <person name="Olson B.J."/>
        </authorList>
    </citation>
    <scope>NUCLEOTIDE SEQUENCE [LARGE SCALE GENOMIC DNA]</scope>
    <source>
        <strain evidence="3">NIES-2863</strain>
    </source>
</reference>
<feature type="compositionally biased region" description="Gly residues" evidence="1">
    <location>
        <begin position="739"/>
        <end position="754"/>
    </location>
</feature>
<feature type="region of interest" description="Disordered" evidence="1">
    <location>
        <begin position="211"/>
        <end position="230"/>
    </location>
</feature>
<accession>A0A150GNL4</accession>
<gene>
    <name evidence="2" type="ORF">GPECTOR_14g176</name>
</gene>
<feature type="compositionally biased region" description="Gly residues" evidence="1">
    <location>
        <begin position="287"/>
        <end position="298"/>
    </location>
</feature>
<dbReference type="EMBL" id="LSYV01000015">
    <property type="protein sequence ID" value="KXZ50930.1"/>
    <property type="molecule type" value="Genomic_DNA"/>
</dbReference>
<feature type="compositionally biased region" description="Pro residues" evidence="1">
    <location>
        <begin position="476"/>
        <end position="486"/>
    </location>
</feature>
<comment type="caution">
    <text evidence="2">The sequence shown here is derived from an EMBL/GenBank/DDBJ whole genome shotgun (WGS) entry which is preliminary data.</text>
</comment>
<dbReference type="PANTHER" id="PTHR34958:SF1">
    <property type="entry name" value="ARMADILLO-LIKE HELICAL DOMAIN-CONTAINING PROTEIN"/>
    <property type="match status" value="1"/>
</dbReference>
<feature type="region of interest" description="Disordered" evidence="1">
    <location>
        <begin position="469"/>
        <end position="495"/>
    </location>
</feature>
<sequence length="1409" mass="144377">MLPPGLSRAISDSTSPFGVYPSSDVLRTLEVYFGDPRSTDAVYEGLLSRAYTEPFSVPLVEKVVSLLKVYLLRFSPSAEVAALLEEFSFRVQELKELSPADGRFPGVKVSVSSTTLGRANDRYAAADALPSPTDADALMGGYAAAAAAATGPPVPAWLRQSNSKGPRSWEDVSVPSPQQLPPPPPTATAKRAVAWMQHLPDLAPRVTLARVLPGSSGGAPPPSPPLSLSGAPPISIATIHRCVLDLEEQDIGRHLAEVLGEARGEALQQQTPGQQQRPRPARANGHPSGGGAGGARHGPGGRRARPGRLLFHHPPYNRSEQLPMTEADVAVVVEAVCGVRAASALAAVGGPPGVDEAEAEASGQPEGMWQAAFEEDPDFAQMCGSILMKLIVDMWMRCGPVGSYTLVLRMLRAALRSSQPATRARAFDVLYNLAMHGTMLRGEAEEAALAAAAEAGGGGANGVQLPWQAQKEGSRPPVPPPSPAPSVAPEARTSQQPAVLGAAGGGLDGEAAGSAAGFDRWLRALLFQMLCDVYESCEYAEDVWRAAMGCTAQLCSHGGYWVAAWVQHLPPQALAGLLRAACNLNWSQELYAHLLKLVPYVLVRASAGAAAASASASSAAAPMPPPSAVGTPTGRRADSAFALPTAVAQAAAAAAGDAGVAAGNSAAAAGGATGPLAQRLEEFGGLSEVLYHFMRAPTPDSRASLLTALSYCCPGGGALESLGSGPGSLSSSGERFAGSGAGGPGGSPGSRGQDGGPAAVLALLQRLHLDSVCLALRAALQRPWPGMSSRLADVLASAVGGPELVAGAFGATSPAPSVSASAEYAPSPAHGHTLPAGVASTIAARALLRPLLEALEDCCVGSMQSPKDDRMRAHMEVSLAHVGGLSGPVARPALTASGVSAAWRAFMDVCSQDTPEARQAAIHWLHKLLSAACRAFQGQLLLLSPLSLKTSPEASKLAATATSAPAASGLPRWNSSLADALKHIVREAPLGCELLMAAISRVVADLKAVAAAAELPPSPPRFGTPGRGPAVAGPVGDEEAALEACRRVMELYYVGLQWMLQCGSAEARMPAVLDLADAVLTALLQPDPVAAAAVAAAAAAAAGSAGGPTGLAADRGVASSHGAAATFGGTTRGGLLPPRSGAATGGSSILSHMQSHASSQQQAVLNASSASASAAAGQQHHGQQPPGTQPAHLEPGGGMLVSQQLLSGLMAFDPDALACTPPELLVSLLQQCSQSVDGSADGAGRDGGGGGAAGADAGVAGGGYRSMHRGFIGRPCALAGPGAGALSAVRTSLSCEAAPSAAAVGPWQDDWQDRRLALLLLLMARCSLDPEAFAKYSLSHVIKAQLSCEDLRCRYYAGVYLLKHWMLNQHDKYWRTLRHIIGTAQQLNDERLLDNPYLQMRTMLNVDHI</sequence>
<feature type="region of interest" description="Disordered" evidence="1">
    <location>
        <begin position="723"/>
        <end position="754"/>
    </location>
</feature>
<keyword evidence="3" id="KW-1185">Reference proteome</keyword>
<organism evidence="2 3">
    <name type="scientific">Gonium pectorale</name>
    <name type="common">Green alga</name>
    <dbReference type="NCBI Taxonomy" id="33097"/>
    <lineage>
        <taxon>Eukaryota</taxon>
        <taxon>Viridiplantae</taxon>
        <taxon>Chlorophyta</taxon>
        <taxon>core chlorophytes</taxon>
        <taxon>Chlorophyceae</taxon>
        <taxon>CS clade</taxon>
        <taxon>Chlamydomonadales</taxon>
        <taxon>Volvocaceae</taxon>
        <taxon>Gonium</taxon>
    </lineage>
</organism>
<evidence type="ECO:0000313" key="2">
    <source>
        <dbReference type="EMBL" id="KXZ50930.1"/>
    </source>
</evidence>
<evidence type="ECO:0000313" key="3">
    <source>
        <dbReference type="Proteomes" id="UP000075714"/>
    </source>
</evidence>
<dbReference type="SUPFAM" id="SSF48371">
    <property type="entry name" value="ARM repeat"/>
    <property type="match status" value="1"/>
</dbReference>
<dbReference type="PANTHER" id="PTHR34958">
    <property type="entry name" value="CONDITIONAL LOSS-OF-GROWTH 1"/>
    <property type="match status" value="1"/>
</dbReference>
<dbReference type="Proteomes" id="UP000075714">
    <property type="component" value="Unassembled WGS sequence"/>
</dbReference>
<proteinExistence type="predicted"/>
<feature type="compositionally biased region" description="Low complexity" evidence="1">
    <location>
        <begin position="1151"/>
        <end position="1192"/>
    </location>
</feature>
<feature type="compositionally biased region" description="Low complexity" evidence="1">
    <location>
        <begin position="723"/>
        <end position="738"/>
    </location>
</feature>
<feature type="compositionally biased region" description="Low complexity" evidence="1">
    <location>
        <begin position="266"/>
        <end position="286"/>
    </location>
</feature>
<feature type="region of interest" description="Disordered" evidence="1">
    <location>
        <begin position="155"/>
        <end position="190"/>
    </location>
</feature>